<accession>E5DSM7</accession>
<keyword evidence="1" id="KW-0812">Transmembrane</keyword>
<evidence type="ECO:0000313" key="2">
    <source>
        <dbReference type="EMBL" id="ADQ53400.1"/>
    </source>
</evidence>
<keyword evidence="1" id="KW-0472">Membrane</keyword>
<dbReference type="Proteomes" id="UP000008727">
    <property type="component" value="Segment"/>
</dbReference>
<evidence type="ECO:0000313" key="3">
    <source>
        <dbReference type="Proteomes" id="UP000008727"/>
    </source>
</evidence>
<sequence length="124" mass="14952">MQSFINTIIIVCLILFILFVWIYTLEKYRNWKLKNIPTHYKNALAELGYDIYCNYKNQWFTCNKWGIKKCDHSSPIVVFSADEFYLMLKGCFTYTTNKIYVDSEKVSRLFEKCNTLPRTELKEW</sequence>
<organism evidence="2 3">
    <name type="scientific">Aeromonas phage 65</name>
    <dbReference type="NCBI Taxonomy" id="2919549"/>
    <lineage>
        <taxon>Viruses</taxon>
        <taxon>Duplodnaviria</taxon>
        <taxon>Heunggongvirae</taxon>
        <taxon>Uroviricota</taxon>
        <taxon>Caudoviricetes</taxon>
        <taxon>Pantevenvirales</taxon>
        <taxon>Straboviridae</taxon>
        <taxon>Emmerichvirinae</taxon>
        <taxon>Ishigurovirus</taxon>
        <taxon>Ishigurovirus osborne</taxon>
    </lineage>
</organism>
<name>E5DSM7_9CAUD</name>
<proteinExistence type="predicted"/>
<evidence type="ECO:0000256" key="1">
    <source>
        <dbReference type="SAM" id="Phobius"/>
    </source>
</evidence>
<reference evidence="2 3" key="1">
    <citation type="journal article" date="2010" name="Virol. J.">
        <title>Genomes of the T4-related bacteriophages as windows on microbial genome evolution.</title>
        <authorList>
            <person name="Petrov V.M."/>
            <person name="Ratnayaka S."/>
            <person name="Nolan J.M."/>
            <person name="Miller E.S."/>
            <person name="Karam J.D."/>
        </authorList>
    </citation>
    <scope>NUCLEOTIDE SEQUENCE [LARGE SCALE GENOMIC DNA]</scope>
</reference>
<feature type="transmembrane region" description="Helical" evidence="1">
    <location>
        <begin position="6"/>
        <end position="25"/>
    </location>
</feature>
<gene>
    <name evidence="2" type="ORF">65p393</name>
</gene>
<dbReference type="KEGG" id="vg:10323670"/>
<protein>
    <submittedName>
        <fullName evidence="2">Uncharacterized protein</fullName>
    </submittedName>
</protein>
<dbReference type="RefSeq" id="YP_004301230.1">
    <property type="nucleotide sequence ID" value="NC_015251.1"/>
</dbReference>
<keyword evidence="1" id="KW-1133">Transmembrane helix</keyword>
<keyword evidence="3" id="KW-1185">Reference proteome</keyword>
<dbReference type="EMBL" id="GU459069">
    <property type="protein sequence ID" value="ADQ53400.1"/>
    <property type="molecule type" value="Genomic_DNA"/>
</dbReference>